<dbReference type="EMBL" id="BEYU01000104">
    <property type="protein sequence ID" value="GBG31710.1"/>
    <property type="molecule type" value="Genomic_DNA"/>
</dbReference>
<dbReference type="InterPro" id="IPR036224">
    <property type="entry name" value="GINS_bundle-like_dom_sf"/>
</dbReference>
<keyword evidence="5 6" id="KW-0539">Nucleus</keyword>
<dbReference type="PIRSF" id="PIRSF007764">
    <property type="entry name" value="Sld5"/>
    <property type="match status" value="1"/>
</dbReference>
<dbReference type="SUPFAM" id="SSF160059">
    <property type="entry name" value="PriA/YqbF domain"/>
    <property type="match status" value="1"/>
</dbReference>
<dbReference type="InterPro" id="IPR038749">
    <property type="entry name" value="Sld5_GINS_A"/>
</dbReference>
<evidence type="ECO:0000313" key="12">
    <source>
        <dbReference type="Proteomes" id="UP000241890"/>
    </source>
</evidence>
<accession>A0A2R5GLF7</accession>
<name>A0A2R5GLF7_9STRA</name>
<evidence type="ECO:0000313" key="11">
    <source>
        <dbReference type="EMBL" id="GBG31710.1"/>
    </source>
</evidence>
<dbReference type="InParanoid" id="A0A2R5GLF7"/>
<feature type="domain" description="DNA replication complex GINS protein SLD5 C-terminal" evidence="10">
    <location>
        <begin position="194"/>
        <end position="246"/>
    </location>
</feature>
<feature type="domain" description="GINS subunit" evidence="9">
    <location>
        <begin position="92"/>
        <end position="165"/>
    </location>
</feature>
<comment type="function">
    <text evidence="6">The GINS complex plays an essential role in the initiation of DNA replication.</text>
</comment>
<comment type="similarity">
    <text evidence="2 6">Belongs to the GINS4/SLD5 family.</text>
</comment>
<dbReference type="Gene3D" id="1.20.58.1030">
    <property type="match status" value="1"/>
</dbReference>
<comment type="caution">
    <text evidence="11">The sequence shown here is derived from an EMBL/GenBank/DDBJ whole genome shotgun (WGS) entry which is preliminary data.</text>
</comment>
<dbReference type="SUPFAM" id="SSF158573">
    <property type="entry name" value="GINS helical bundle-like"/>
    <property type="match status" value="1"/>
</dbReference>
<dbReference type="InterPro" id="IPR031633">
    <property type="entry name" value="SLD5_C"/>
</dbReference>
<evidence type="ECO:0000256" key="1">
    <source>
        <dbReference type="ARBA" id="ARBA00004123"/>
    </source>
</evidence>
<proteinExistence type="inferred from homology"/>
<evidence type="ECO:0000256" key="8">
    <source>
        <dbReference type="SAM" id="MobiDB-lite"/>
    </source>
</evidence>
<dbReference type="OrthoDB" id="338231at2759"/>
<dbReference type="GO" id="GO:0000811">
    <property type="term" value="C:GINS complex"/>
    <property type="evidence" value="ECO:0007669"/>
    <property type="project" value="UniProtKB-UniRule"/>
</dbReference>
<dbReference type="InterPro" id="IPR008591">
    <property type="entry name" value="GINS_Sld5"/>
</dbReference>
<organism evidence="11 12">
    <name type="scientific">Hondaea fermentalgiana</name>
    <dbReference type="NCBI Taxonomy" id="2315210"/>
    <lineage>
        <taxon>Eukaryota</taxon>
        <taxon>Sar</taxon>
        <taxon>Stramenopiles</taxon>
        <taxon>Bigyra</taxon>
        <taxon>Labyrinthulomycetes</taxon>
        <taxon>Thraustochytrida</taxon>
        <taxon>Thraustochytriidae</taxon>
        <taxon>Hondaea</taxon>
    </lineage>
</organism>
<evidence type="ECO:0000256" key="3">
    <source>
        <dbReference type="ARBA" id="ARBA00014804"/>
    </source>
</evidence>
<comment type="subcellular location">
    <subcellularLocation>
        <location evidence="1 6">Nucleus</location>
    </subcellularLocation>
</comment>
<keyword evidence="12" id="KW-1185">Reference proteome</keyword>
<gene>
    <name evidence="11" type="ORF">FCC1311_079352</name>
</gene>
<dbReference type="GO" id="GO:0000727">
    <property type="term" value="P:double-strand break repair via break-induced replication"/>
    <property type="evidence" value="ECO:0007669"/>
    <property type="project" value="TreeGrafter"/>
</dbReference>
<dbReference type="AlphaFoldDB" id="A0A2R5GLF7"/>
<protein>
    <recommendedName>
        <fullName evidence="3 6">DNA replication complex GINS protein SLD5</fullName>
    </recommendedName>
</protein>
<evidence type="ECO:0000256" key="7">
    <source>
        <dbReference type="SAM" id="Coils"/>
    </source>
</evidence>
<evidence type="ECO:0000256" key="4">
    <source>
        <dbReference type="ARBA" id="ARBA00022705"/>
    </source>
</evidence>
<evidence type="ECO:0000256" key="2">
    <source>
        <dbReference type="ARBA" id="ARBA00008187"/>
    </source>
</evidence>
<reference evidence="11 12" key="1">
    <citation type="submission" date="2017-12" db="EMBL/GenBank/DDBJ databases">
        <title>Sequencing, de novo assembly and annotation of complete genome of a new Thraustochytrid species, strain FCC1311.</title>
        <authorList>
            <person name="Sedici K."/>
            <person name="Godart F."/>
            <person name="Aiese Cigliano R."/>
            <person name="Sanseverino W."/>
            <person name="Barakat M."/>
            <person name="Ortet P."/>
            <person name="Marechal E."/>
            <person name="Cagnac O."/>
            <person name="Amato A."/>
        </authorList>
    </citation>
    <scope>NUCLEOTIDE SEQUENCE [LARGE SCALE GENOMIC DNA]</scope>
</reference>
<dbReference type="InterPro" id="IPR021151">
    <property type="entry name" value="GINS_A"/>
</dbReference>
<evidence type="ECO:0000259" key="9">
    <source>
        <dbReference type="Pfam" id="PF05916"/>
    </source>
</evidence>
<feature type="region of interest" description="Disordered" evidence="8">
    <location>
        <begin position="1"/>
        <end position="23"/>
    </location>
</feature>
<keyword evidence="7" id="KW-0175">Coiled coil</keyword>
<sequence>MAGVEDDLVGGQGGRRLDDEDVDEGQVERDFQEEFADFDAFGARAKNVDVDLLRRALLNEKGAPELLHYEALLVKHLKEAVDRQQEVVDELQTNVSNMMRSMMYQMELDRVNYLIVEYLRTRLRKIERHAFFIIKHEEMRDRLSEAELRFAQRFADLQASHLRKLALSKMPEVHQKLDDQNNQVNMSTLIFPEPDLDSFVICQVLDDIGDIELEENNIVSMNAGELVAIRYWPIRDFVRQGSVALV</sequence>
<keyword evidence="4 6" id="KW-0235">DNA replication</keyword>
<evidence type="ECO:0000259" key="10">
    <source>
        <dbReference type="Pfam" id="PF16922"/>
    </source>
</evidence>
<dbReference type="CDD" id="cd21692">
    <property type="entry name" value="GINS_B_Sld5"/>
    <property type="match status" value="1"/>
</dbReference>
<dbReference type="GO" id="GO:0006261">
    <property type="term" value="P:DNA-templated DNA replication"/>
    <property type="evidence" value="ECO:0007669"/>
    <property type="project" value="InterPro"/>
</dbReference>
<dbReference type="PANTHER" id="PTHR21206:SF0">
    <property type="entry name" value="DNA REPLICATION COMPLEX GINS PROTEIN SLD5"/>
    <property type="match status" value="1"/>
</dbReference>
<dbReference type="Pfam" id="PF05916">
    <property type="entry name" value="Sld5"/>
    <property type="match status" value="1"/>
</dbReference>
<dbReference type="Proteomes" id="UP000241890">
    <property type="component" value="Unassembled WGS sequence"/>
</dbReference>
<dbReference type="CDD" id="cd11711">
    <property type="entry name" value="GINS_A_Sld5"/>
    <property type="match status" value="1"/>
</dbReference>
<evidence type="ECO:0000256" key="5">
    <source>
        <dbReference type="ARBA" id="ARBA00023242"/>
    </source>
</evidence>
<dbReference type="PANTHER" id="PTHR21206">
    <property type="entry name" value="SLD5 PROTEIN"/>
    <property type="match status" value="1"/>
</dbReference>
<dbReference type="Pfam" id="PF16922">
    <property type="entry name" value="SLD5_C"/>
    <property type="match status" value="1"/>
</dbReference>
<feature type="coiled-coil region" evidence="7">
    <location>
        <begin position="74"/>
        <end position="101"/>
    </location>
</feature>
<evidence type="ECO:0000256" key="6">
    <source>
        <dbReference type="PIRNR" id="PIRNR007764"/>
    </source>
</evidence>